<evidence type="ECO:0000313" key="2">
    <source>
        <dbReference type="EMBL" id="XFO68220.1"/>
    </source>
</evidence>
<protein>
    <submittedName>
        <fullName evidence="2">Uncharacterized protein</fullName>
    </submittedName>
</protein>
<feature type="transmembrane region" description="Helical" evidence="1">
    <location>
        <begin position="65"/>
        <end position="85"/>
    </location>
</feature>
<keyword evidence="1" id="KW-0472">Membrane</keyword>
<dbReference type="RefSeq" id="WP_094604012.1">
    <property type="nucleotide sequence ID" value="NZ_CP155573.1"/>
</dbReference>
<keyword evidence="3" id="KW-1185">Reference proteome</keyword>
<feature type="transmembrane region" description="Helical" evidence="1">
    <location>
        <begin position="127"/>
        <end position="145"/>
    </location>
</feature>
<dbReference type="EMBL" id="CP155573">
    <property type="protein sequence ID" value="XFO68220.1"/>
    <property type="molecule type" value="Genomic_DNA"/>
</dbReference>
<sequence>MISWTGIGVPMMVLIPNLLWLLFPPTNAPAVEEVDEPVGLMILERAGQFGVTIIPLFYPVILDDAASSFYLIAMLLLLIVYYAGWFRFFQRGRNYSLLFLPLWRIPIPMAVSPVLYFVLSAGLLKSFPMFLAALLLASGHLAISYREYRRIIRFLS</sequence>
<organism evidence="2 3">
    <name type="scientific">Sporomusa silvacetica DSM 10669</name>
    <dbReference type="NCBI Taxonomy" id="1123289"/>
    <lineage>
        <taxon>Bacteria</taxon>
        <taxon>Bacillati</taxon>
        <taxon>Bacillota</taxon>
        <taxon>Negativicutes</taxon>
        <taxon>Selenomonadales</taxon>
        <taxon>Sporomusaceae</taxon>
        <taxon>Sporomusa</taxon>
    </lineage>
</organism>
<accession>A0ABZ3IRL4</accession>
<keyword evidence="1" id="KW-1133">Transmembrane helix</keyword>
<evidence type="ECO:0000256" key="1">
    <source>
        <dbReference type="SAM" id="Phobius"/>
    </source>
</evidence>
<name>A0ABZ3IRL4_9FIRM</name>
<feature type="transmembrane region" description="Helical" evidence="1">
    <location>
        <begin position="97"/>
        <end position="121"/>
    </location>
</feature>
<evidence type="ECO:0000313" key="3">
    <source>
        <dbReference type="Proteomes" id="UP000216752"/>
    </source>
</evidence>
<proteinExistence type="predicted"/>
<reference evidence="2" key="1">
    <citation type="submission" date="2024-05" db="EMBL/GenBank/DDBJ databases">
        <title>Isolation and characterization of Sporomusa carbonis sp. nov., a carboxydotrophic hydrogenogen in the genus of Sporomusa isolated from a charcoal burning pile.</title>
        <authorList>
            <person name="Boeer T."/>
            <person name="Rosenbaum F."/>
            <person name="Eysell L."/>
            <person name="Mueller V."/>
            <person name="Daniel R."/>
            <person name="Poehlein A."/>
        </authorList>
    </citation>
    <scope>NUCLEOTIDE SEQUENCE [LARGE SCALE GENOMIC DNA]</scope>
    <source>
        <strain evidence="2">DSM 10669</strain>
    </source>
</reference>
<keyword evidence="1" id="KW-0812">Transmembrane</keyword>
<gene>
    <name evidence="2" type="ORF">SPSIL_044400</name>
</gene>
<dbReference type="Proteomes" id="UP000216752">
    <property type="component" value="Chromosome"/>
</dbReference>